<name>A0A1M7Y3Z3_9BACT</name>
<accession>A0A1M7Y3Z3</accession>
<evidence type="ECO:0000313" key="2">
    <source>
        <dbReference type="EMBL" id="SHO46976.1"/>
    </source>
</evidence>
<keyword evidence="1" id="KW-0812">Transmembrane</keyword>
<dbReference type="AlphaFoldDB" id="A0A1M7Y3Z3"/>
<organism evidence="2 3">
    <name type="scientific">Desulfopila aestuarii DSM 18488</name>
    <dbReference type="NCBI Taxonomy" id="1121416"/>
    <lineage>
        <taxon>Bacteria</taxon>
        <taxon>Pseudomonadati</taxon>
        <taxon>Thermodesulfobacteriota</taxon>
        <taxon>Desulfobulbia</taxon>
        <taxon>Desulfobulbales</taxon>
        <taxon>Desulfocapsaceae</taxon>
        <taxon>Desulfopila</taxon>
    </lineage>
</organism>
<keyword evidence="3" id="KW-1185">Reference proteome</keyword>
<sequence length="72" mass="7840">MLSVNAQLKIQSFAHGLMMPVPGMKALEKQIRLELGETSGRSAACCFAIGHMVIAYPVIVSVGVLFYKLMEI</sequence>
<protein>
    <submittedName>
        <fullName evidence="2">Uncharacterized protein</fullName>
    </submittedName>
</protein>
<dbReference type="EMBL" id="FRFE01000006">
    <property type="protein sequence ID" value="SHO46976.1"/>
    <property type="molecule type" value="Genomic_DNA"/>
</dbReference>
<gene>
    <name evidence="2" type="ORF">SAMN02745220_01717</name>
</gene>
<feature type="transmembrane region" description="Helical" evidence="1">
    <location>
        <begin position="41"/>
        <end position="67"/>
    </location>
</feature>
<reference evidence="2 3" key="1">
    <citation type="submission" date="2016-12" db="EMBL/GenBank/DDBJ databases">
        <authorList>
            <person name="Song W.-J."/>
            <person name="Kurnit D.M."/>
        </authorList>
    </citation>
    <scope>NUCLEOTIDE SEQUENCE [LARGE SCALE GENOMIC DNA]</scope>
    <source>
        <strain evidence="2 3">DSM 18488</strain>
    </source>
</reference>
<proteinExistence type="predicted"/>
<dbReference type="Proteomes" id="UP000184603">
    <property type="component" value="Unassembled WGS sequence"/>
</dbReference>
<keyword evidence="1" id="KW-0472">Membrane</keyword>
<dbReference type="RefSeq" id="WP_073613026.1">
    <property type="nucleotide sequence ID" value="NZ_FRFE01000006.1"/>
</dbReference>
<evidence type="ECO:0000313" key="3">
    <source>
        <dbReference type="Proteomes" id="UP000184603"/>
    </source>
</evidence>
<keyword evidence="1" id="KW-1133">Transmembrane helix</keyword>
<evidence type="ECO:0000256" key="1">
    <source>
        <dbReference type="SAM" id="Phobius"/>
    </source>
</evidence>